<dbReference type="AlphaFoldDB" id="E7SCE9"/>
<reference evidence="2 3" key="1">
    <citation type="submission" date="2010-12" db="EMBL/GenBank/DDBJ databases">
        <authorList>
            <person name="Muzny D."/>
            <person name="Qin X."/>
            <person name="Deng J."/>
            <person name="Jiang H."/>
            <person name="Liu Y."/>
            <person name="Qu J."/>
            <person name="Song X.-Z."/>
            <person name="Zhang L."/>
            <person name="Thornton R."/>
            <person name="Coyle M."/>
            <person name="Francisco L."/>
            <person name="Jackson L."/>
            <person name="Javaid M."/>
            <person name="Korchina V."/>
            <person name="Kovar C."/>
            <person name="Mata R."/>
            <person name="Mathew T."/>
            <person name="Ngo R."/>
            <person name="Nguyen L."/>
            <person name="Nguyen N."/>
            <person name="Okwuonu G."/>
            <person name="Ongeri F."/>
            <person name="Pham C."/>
            <person name="Simmons D."/>
            <person name="Wilczek-Boney K."/>
            <person name="Hale W."/>
            <person name="Jakkamsetti A."/>
            <person name="Pham P."/>
            <person name="Ruth R."/>
            <person name="San Lucas F."/>
            <person name="Warren J."/>
            <person name="Zhang J."/>
            <person name="Zhao Z."/>
            <person name="Zhou C."/>
            <person name="Zhu D."/>
            <person name="Lee S."/>
            <person name="Bess C."/>
            <person name="Blankenburg K."/>
            <person name="Forbes L."/>
            <person name="Fu Q."/>
            <person name="Gubbala S."/>
            <person name="Hirani K."/>
            <person name="Jayaseelan J.C."/>
            <person name="Lara F."/>
            <person name="Munidasa M."/>
            <person name="Palculict T."/>
            <person name="Patil S."/>
            <person name="Pu L.-L."/>
            <person name="Saada N."/>
            <person name="Tang L."/>
            <person name="Weissenberger G."/>
            <person name="Zhu Y."/>
            <person name="Hemphill L."/>
            <person name="Shang Y."/>
            <person name="Youmans B."/>
            <person name="Ayvaz T."/>
            <person name="Ross M."/>
            <person name="Santibanez J."/>
            <person name="Aqrawi P."/>
            <person name="Gross S."/>
            <person name="Joshi V."/>
            <person name="Fowler G."/>
            <person name="Nazareth L."/>
            <person name="Reid J."/>
            <person name="Worley K."/>
            <person name="Petrosino J."/>
            <person name="Highlander S."/>
            <person name="Gibbs R."/>
        </authorList>
    </citation>
    <scope>NUCLEOTIDE SEQUENCE [LARGE SCALE GENOMIC DNA]</scope>
    <source>
        <strain evidence="2 3">ATCC 700641</strain>
    </source>
</reference>
<dbReference type="HOGENOM" id="CLU_190793_0_0_9"/>
<name>E7SCE9_9STRE</name>
<dbReference type="EMBL" id="AEQR01000020">
    <property type="protein sequence ID" value="EFV98729.1"/>
    <property type="molecule type" value="Genomic_DNA"/>
</dbReference>
<accession>E7SCE9</accession>
<evidence type="ECO:0000313" key="2">
    <source>
        <dbReference type="EMBL" id="EFV98729.1"/>
    </source>
</evidence>
<feature type="region of interest" description="Disordered" evidence="1">
    <location>
        <begin position="58"/>
        <end position="79"/>
    </location>
</feature>
<keyword evidence="3" id="KW-1185">Reference proteome</keyword>
<protein>
    <submittedName>
        <fullName evidence="2">Uncharacterized protein</fullName>
    </submittedName>
</protein>
<comment type="caution">
    <text evidence="2">The sequence shown here is derived from an EMBL/GenBank/DDBJ whole genome shotgun (WGS) entry which is preliminary data.</text>
</comment>
<evidence type="ECO:0000256" key="1">
    <source>
        <dbReference type="SAM" id="MobiDB-lite"/>
    </source>
</evidence>
<gene>
    <name evidence="2" type="ORF">HMPREF9421_1641</name>
</gene>
<sequence>MMKIFKFIRSEKPLKELKWYDIAIVTTIMFGQFIVWSTELFLANLQPVSQTVTTATETATNTATDGADTPVASPCRSSY</sequence>
<dbReference type="Proteomes" id="UP000002814">
    <property type="component" value="Unassembled WGS sequence"/>
</dbReference>
<feature type="compositionally biased region" description="Low complexity" evidence="1">
    <location>
        <begin position="58"/>
        <end position="69"/>
    </location>
</feature>
<organism evidence="2 3">
    <name type="scientific">Streptococcus australis ATCC 700641</name>
    <dbReference type="NCBI Taxonomy" id="888833"/>
    <lineage>
        <taxon>Bacteria</taxon>
        <taxon>Bacillati</taxon>
        <taxon>Bacillota</taxon>
        <taxon>Bacilli</taxon>
        <taxon>Lactobacillales</taxon>
        <taxon>Streptococcaceae</taxon>
        <taxon>Streptococcus</taxon>
    </lineage>
</organism>
<evidence type="ECO:0000313" key="3">
    <source>
        <dbReference type="Proteomes" id="UP000002814"/>
    </source>
</evidence>
<proteinExistence type="predicted"/>